<dbReference type="eggNOG" id="COG3623">
    <property type="taxonomic scope" value="Bacteria"/>
</dbReference>
<reference evidence="4 6" key="2">
    <citation type="submission" date="2007-08" db="EMBL/GenBank/DDBJ databases">
        <authorList>
            <person name="Fulton L."/>
            <person name="Clifton S."/>
            <person name="Fulton B."/>
            <person name="Xu J."/>
            <person name="Minx P."/>
            <person name="Pepin K.H."/>
            <person name="Johnson M."/>
            <person name="Thiruvilangam P."/>
            <person name="Bhonagiri V."/>
            <person name="Nash W.E."/>
            <person name="Wang C."/>
            <person name="Mardis E.R."/>
            <person name="Wilson R.K."/>
        </authorList>
    </citation>
    <scope>NUCLEOTIDE SEQUENCE [LARGE SCALE GENOMIC DNA]</scope>
    <source>
        <strain evidence="4 6">DSM 753</strain>
    </source>
</reference>
<dbReference type="AlphaFoldDB" id="A7VQQ9"/>
<name>A7VQQ9_9FIRM</name>
<dbReference type="EMBL" id="ABCB02000016">
    <property type="protein sequence ID" value="EDO62031.1"/>
    <property type="molecule type" value="Genomic_DNA"/>
</dbReference>
<keyword evidence="7" id="KW-1185">Reference proteome</keyword>
<dbReference type="Pfam" id="PF01261">
    <property type="entry name" value="AP_endonuc_2"/>
    <property type="match status" value="1"/>
</dbReference>
<dbReference type="SUPFAM" id="SSF51658">
    <property type="entry name" value="Xylose isomerase-like"/>
    <property type="match status" value="1"/>
</dbReference>
<gene>
    <name evidence="5" type="ORF">CH238_14455</name>
    <name evidence="4" type="ORF">CLOLEP_00891</name>
</gene>
<evidence type="ECO:0000313" key="5">
    <source>
        <dbReference type="EMBL" id="PEQ23301.1"/>
    </source>
</evidence>
<proteinExistence type="predicted"/>
<dbReference type="PANTHER" id="PTHR43489:SF1">
    <property type="entry name" value="L-RIBULOSE-5-PHOSPHATE 3-EPIMERASE SGBU-RELATED"/>
    <property type="match status" value="1"/>
</dbReference>
<comment type="caution">
    <text evidence="4">The sequence shown here is derived from an EMBL/GenBank/DDBJ whole genome shotgun (WGS) entry which is preliminary data.</text>
</comment>
<reference evidence="5 7" key="3">
    <citation type="submission" date="2017-07" db="EMBL/GenBank/DDBJ databases">
        <title>Prevalence of linear plasmids in Cutibacterium (Propionibacterium) acnes isolates obtained from prostatic tissue.</title>
        <authorList>
            <person name="Davidsson S."/>
            <person name="Carlsson J."/>
            <person name="Molling P."/>
            <person name="Andren O."/>
            <person name="Andersson S.-O."/>
            <person name="Brzuszkiewicz E."/>
            <person name="Poehlein A."/>
            <person name="Al-Zeer M."/>
            <person name="Brinkmann V."/>
            <person name="Scavenius C."/>
            <person name="Nazipi S."/>
            <person name="Soderquist B."/>
            <person name="Bruggemann H."/>
        </authorList>
    </citation>
    <scope>NUCLEOTIDE SEQUENCE [LARGE SCALE GENOMIC DNA]</scope>
    <source>
        <strain evidence="5 7">DSM 753</strain>
    </source>
</reference>
<dbReference type="InterPro" id="IPR004560">
    <property type="entry name" value="L-Ru-5P_3-Epase"/>
</dbReference>
<keyword evidence="1 4" id="KW-0413">Isomerase</keyword>
<dbReference type="InterPro" id="IPR013022">
    <property type="entry name" value="Xyl_isomerase-like_TIM-brl"/>
</dbReference>
<dbReference type="GO" id="GO:0016861">
    <property type="term" value="F:intramolecular oxidoreductase activity, interconverting aldoses and ketoses"/>
    <property type="evidence" value="ECO:0007669"/>
    <property type="project" value="InterPro"/>
</dbReference>
<dbReference type="EMBL" id="NOXF01000020">
    <property type="protein sequence ID" value="PEQ23301.1"/>
    <property type="molecule type" value="Genomic_DNA"/>
</dbReference>
<dbReference type="InterPro" id="IPR050417">
    <property type="entry name" value="Sugar_Epim/Isomerase"/>
</dbReference>
<dbReference type="HOGENOM" id="CLU_082738_0_0_9"/>
<protein>
    <recommendedName>
        <fullName evidence="2">L-ribulose-5-phosphate 3-epimerase</fullName>
    </recommendedName>
</protein>
<evidence type="ECO:0000259" key="3">
    <source>
        <dbReference type="Pfam" id="PF01261"/>
    </source>
</evidence>
<evidence type="ECO:0000313" key="7">
    <source>
        <dbReference type="Proteomes" id="UP000220611"/>
    </source>
</evidence>
<dbReference type="Proteomes" id="UP000220611">
    <property type="component" value="Unassembled WGS sequence"/>
</dbReference>
<evidence type="ECO:0000313" key="6">
    <source>
        <dbReference type="Proteomes" id="UP000003490"/>
    </source>
</evidence>
<dbReference type="NCBIfam" id="NF009689">
    <property type="entry name" value="PRK13210.1"/>
    <property type="match status" value="1"/>
</dbReference>
<evidence type="ECO:0000313" key="4">
    <source>
        <dbReference type="EMBL" id="EDO62031.1"/>
    </source>
</evidence>
<evidence type="ECO:0000256" key="2">
    <source>
        <dbReference type="NCBIfam" id="TIGR00542"/>
    </source>
</evidence>
<dbReference type="NCBIfam" id="NF009688">
    <property type="entry name" value="PRK13209.1"/>
    <property type="match status" value="1"/>
</dbReference>
<accession>A7VQQ9</accession>
<feature type="domain" description="Xylose isomerase-like TIM barrel" evidence="3">
    <location>
        <begin position="27"/>
        <end position="278"/>
    </location>
</feature>
<dbReference type="GO" id="GO:0019852">
    <property type="term" value="P:L-ascorbic acid metabolic process"/>
    <property type="evidence" value="ECO:0007669"/>
    <property type="project" value="TreeGrafter"/>
</dbReference>
<sequence length="285" mass="32252">MVESLKNYYLGLYEKSMPNTLTLEEKLRQAKAAGFDFMEISIDETDAKLSRLDMTREERKALVDAMYQAGLPIKTMCLSGHRKYPLGSRDESVRARGLEIMEKAIQLACDLGLRIIQLAGYDVYYEEGGEDTRALFLENLKKSAEMAAAAGVTLAFETMETEFMNTVEKAMAYVKLVNSPYLKVYPDSGNLTNAAVAYHTRVSDDLETGRGSISAVHLKETKPGVFREVPYGTGHVDFVDVIKTAWSQGVRLYNAEFWYVGQENWQDTLRENNAFLRDKFQQALR</sequence>
<dbReference type="NCBIfam" id="TIGR00542">
    <property type="entry name" value="hxl6Piso_put"/>
    <property type="match status" value="1"/>
</dbReference>
<reference evidence="4 6" key="1">
    <citation type="submission" date="2007-08" db="EMBL/GenBank/DDBJ databases">
        <title>Draft genome sequence of Clostridium leptum (DSM 753).</title>
        <authorList>
            <person name="Sudarsanam P."/>
            <person name="Ley R."/>
            <person name="Guruge J."/>
            <person name="Turnbaugh P.J."/>
            <person name="Mahowald M."/>
            <person name="Liep D."/>
            <person name="Gordon J."/>
        </authorList>
    </citation>
    <scope>NUCLEOTIDE SEQUENCE [LARGE SCALE GENOMIC DNA]</scope>
    <source>
        <strain evidence="4 6">DSM 753</strain>
    </source>
</reference>
<dbReference type="PANTHER" id="PTHR43489">
    <property type="entry name" value="ISOMERASE"/>
    <property type="match status" value="1"/>
</dbReference>
<dbReference type="GO" id="GO:0034015">
    <property type="term" value="F:L-ribulose-5-phosphate 3-epimerase activity"/>
    <property type="evidence" value="ECO:0007669"/>
    <property type="project" value="TreeGrafter"/>
</dbReference>
<dbReference type="Gene3D" id="3.20.20.150">
    <property type="entry name" value="Divalent-metal-dependent TIM barrel enzymes"/>
    <property type="match status" value="1"/>
</dbReference>
<dbReference type="Proteomes" id="UP000003490">
    <property type="component" value="Unassembled WGS sequence"/>
</dbReference>
<organism evidence="4 6">
    <name type="scientific">[Clostridium] leptum DSM 753</name>
    <dbReference type="NCBI Taxonomy" id="428125"/>
    <lineage>
        <taxon>Bacteria</taxon>
        <taxon>Bacillati</taxon>
        <taxon>Bacillota</taxon>
        <taxon>Clostridia</taxon>
        <taxon>Eubacteriales</taxon>
        <taxon>Oscillospiraceae</taxon>
        <taxon>Oscillospiraceae incertae sedis</taxon>
    </lineage>
</organism>
<evidence type="ECO:0000256" key="1">
    <source>
        <dbReference type="ARBA" id="ARBA00023235"/>
    </source>
</evidence>
<dbReference type="InterPro" id="IPR036237">
    <property type="entry name" value="Xyl_isomerase-like_sf"/>
</dbReference>